<proteinExistence type="predicted"/>
<dbReference type="Proteomes" id="UP000000311">
    <property type="component" value="Unassembled WGS sequence"/>
</dbReference>
<reference evidence="1 2" key="1">
    <citation type="journal article" date="2010" name="Science">
        <title>Genomic comparison of the ants Camponotus floridanus and Harpegnathos saltator.</title>
        <authorList>
            <person name="Bonasio R."/>
            <person name="Zhang G."/>
            <person name="Ye C."/>
            <person name="Mutti N.S."/>
            <person name="Fang X."/>
            <person name="Qin N."/>
            <person name="Donahue G."/>
            <person name="Yang P."/>
            <person name="Li Q."/>
            <person name="Li C."/>
            <person name="Zhang P."/>
            <person name="Huang Z."/>
            <person name="Berger S.L."/>
            <person name="Reinberg D."/>
            <person name="Wang J."/>
            <person name="Liebig J."/>
        </authorList>
    </citation>
    <scope>NUCLEOTIDE SEQUENCE [LARGE SCALE GENOMIC DNA]</scope>
    <source>
        <strain evidence="2">C129</strain>
    </source>
</reference>
<keyword evidence="2" id="KW-1185">Reference proteome</keyword>
<feature type="non-terminal residue" evidence="1">
    <location>
        <position position="1"/>
    </location>
</feature>
<protein>
    <submittedName>
        <fullName evidence="1">Uncharacterized protein</fullName>
    </submittedName>
</protein>
<dbReference type="EMBL" id="GL442544">
    <property type="protein sequence ID" value="EFN63360.1"/>
    <property type="molecule type" value="Genomic_DNA"/>
</dbReference>
<accession>E2AT79</accession>
<evidence type="ECO:0000313" key="1">
    <source>
        <dbReference type="EMBL" id="EFN63360.1"/>
    </source>
</evidence>
<sequence>YGIQLLPERWQKTLESSGNYF</sequence>
<dbReference type="AlphaFoldDB" id="E2AT79"/>
<dbReference type="InParanoid" id="E2AT79"/>
<name>E2AT79_CAMFO</name>
<gene>
    <name evidence="1" type="ORF">EAG_02661</name>
</gene>
<feature type="non-terminal residue" evidence="1">
    <location>
        <position position="21"/>
    </location>
</feature>
<organism evidence="2">
    <name type="scientific">Camponotus floridanus</name>
    <name type="common">Florida carpenter ant</name>
    <dbReference type="NCBI Taxonomy" id="104421"/>
    <lineage>
        <taxon>Eukaryota</taxon>
        <taxon>Metazoa</taxon>
        <taxon>Ecdysozoa</taxon>
        <taxon>Arthropoda</taxon>
        <taxon>Hexapoda</taxon>
        <taxon>Insecta</taxon>
        <taxon>Pterygota</taxon>
        <taxon>Neoptera</taxon>
        <taxon>Endopterygota</taxon>
        <taxon>Hymenoptera</taxon>
        <taxon>Apocrita</taxon>
        <taxon>Aculeata</taxon>
        <taxon>Formicoidea</taxon>
        <taxon>Formicidae</taxon>
        <taxon>Formicinae</taxon>
        <taxon>Camponotus</taxon>
    </lineage>
</organism>
<evidence type="ECO:0000313" key="2">
    <source>
        <dbReference type="Proteomes" id="UP000000311"/>
    </source>
</evidence>